<proteinExistence type="predicted"/>
<evidence type="ECO:0000313" key="1">
    <source>
        <dbReference type="EMBL" id="KAF2157448.1"/>
    </source>
</evidence>
<evidence type="ECO:0000313" key="2">
    <source>
        <dbReference type="Proteomes" id="UP000799439"/>
    </source>
</evidence>
<dbReference type="Proteomes" id="UP000799439">
    <property type="component" value="Unassembled WGS sequence"/>
</dbReference>
<sequence>MVPAEVLMAIHALVHSLGAAAALSVSVVVVQATVAQVASRSSAIVTVLERLPRQALPTVLDLRASARK</sequence>
<dbReference type="EMBL" id="ML996081">
    <property type="protein sequence ID" value="KAF2157448.1"/>
    <property type="molecule type" value="Genomic_DNA"/>
</dbReference>
<accession>A0A9P4J8S9</accession>
<keyword evidence="2" id="KW-1185">Reference proteome</keyword>
<comment type="caution">
    <text evidence="1">The sequence shown here is derived from an EMBL/GenBank/DDBJ whole genome shotgun (WGS) entry which is preliminary data.</text>
</comment>
<reference evidence="1" key="1">
    <citation type="journal article" date="2020" name="Stud. Mycol.">
        <title>101 Dothideomycetes genomes: a test case for predicting lifestyles and emergence of pathogens.</title>
        <authorList>
            <person name="Haridas S."/>
            <person name="Albert R."/>
            <person name="Binder M."/>
            <person name="Bloem J."/>
            <person name="Labutti K."/>
            <person name="Salamov A."/>
            <person name="Andreopoulos B."/>
            <person name="Baker S."/>
            <person name="Barry K."/>
            <person name="Bills G."/>
            <person name="Bluhm B."/>
            <person name="Cannon C."/>
            <person name="Castanera R."/>
            <person name="Culley D."/>
            <person name="Daum C."/>
            <person name="Ezra D."/>
            <person name="Gonzalez J."/>
            <person name="Henrissat B."/>
            <person name="Kuo A."/>
            <person name="Liang C."/>
            <person name="Lipzen A."/>
            <person name="Lutzoni F."/>
            <person name="Magnuson J."/>
            <person name="Mondo S."/>
            <person name="Nolan M."/>
            <person name="Ohm R."/>
            <person name="Pangilinan J."/>
            <person name="Park H.-J."/>
            <person name="Ramirez L."/>
            <person name="Alfaro M."/>
            <person name="Sun H."/>
            <person name="Tritt A."/>
            <person name="Yoshinaga Y."/>
            <person name="Zwiers L.-H."/>
            <person name="Turgeon B."/>
            <person name="Goodwin S."/>
            <person name="Spatafora J."/>
            <person name="Crous P."/>
            <person name="Grigoriev I."/>
        </authorList>
    </citation>
    <scope>NUCLEOTIDE SEQUENCE</scope>
    <source>
        <strain evidence="1">CBS 260.36</strain>
    </source>
</reference>
<gene>
    <name evidence="1" type="ORF">K461DRAFT_273627</name>
</gene>
<protein>
    <submittedName>
        <fullName evidence="1">Uncharacterized protein</fullName>
    </submittedName>
</protein>
<dbReference type="AlphaFoldDB" id="A0A9P4J8S9"/>
<organism evidence="1 2">
    <name type="scientific">Myriangium duriaei CBS 260.36</name>
    <dbReference type="NCBI Taxonomy" id="1168546"/>
    <lineage>
        <taxon>Eukaryota</taxon>
        <taxon>Fungi</taxon>
        <taxon>Dikarya</taxon>
        <taxon>Ascomycota</taxon>
        <taxon>Pezizomycotina</taxon>
        <taxon>Dothideomycetes</taxon>
        <taxon>Dothideomycetidae</taxon>
        <taxon>Myriangiales</taxon>
        <taxon>Myriangiaceae</taxon>
        <taxon>Myriangium</taxon>
    </lineage>
</organism>
<name>A0A9P4J8S9_9PEZI</name>